<dbReference type="Pfam" id="PF25559">
    <property type="entry name" value="DUF7931"/>
    <property type="match status" value="1"/>
</dbReference>
<dbReference type="EMBL" id="CP063231">
    <property type="protein sequence ID" value="URL57136.1"/>
    <property type="molecule type" value="Genomic_DNA"/>
</dbReference>
<feature type="domain" description="DUF7931" evidence="1">
    <location>
        <begin position="14"/>
        <end position="160"/>
    </location>
</feature>
<dbReference type="Proteomes" id="UP001056681">
    <property type="component" value="Chromosome"/>
</dbReference>
<protein>
    <recommendedName>
        <fullName evidence="1">DUF7931 domain-containing protein</fullName>
    </recommendedName>
</protein>
<dbReference type="RefSeq" id="WP_250338081.1">
    <property type="nucleotide sequence ID" value="NZ_CP063231.1"/>
</dbReference>
<dbReference type="InterPro" id="IPR057691">
    <property type="entry name" value="DUF7931"/>
</dbReference>
<keyword evidence="3" id="KW-1185">Reference proteome</keyword>
<name>A0ABY4T2V8_9GAMM</name>
<gene>
    <name evidence="2" type="ORF">IM816_10765</name>
</gene>
<sequence length="162" mass="17969">MNDPASLVADDKAALGAAHVRLLAQARHRVSLYLPIIESGVLDDDEALTELRRIATSGRQAQIRVLTHDAERAHREGHRLIALAQRLPTAITLRVPTEDAQLRYGSAFVVDHVSGFLFRPVATRYEARGSLGEPGETARLTAYFDDVWERAEPAWQIRPLGI</sequence>
<evidence type="ECO:0000313" key="3">
    <source>
        <dbReference type="Proteomes" id="UP001056681"/>
    </source>
</evidence>
<organism evidence="2 3">
    <name type="scientific">Luteibacter flocculans</name>
    <dbReference type="NCBI Taxonomy" id="2780091"/>
    <lineage>
        <taxon>Bacteria</taxon>
        <taxon>Pseudomonadati</taxon>
        <taxon>Pseudomonadota</taxon>
        <taxon>Gammaproteobacteria</taxon>
        <taxon>Lysobacterales</taxon>
        <taxon>Rhodanobacteraceae</taxon>
        <taxon>Luteibacter</taxon>
    </lineage>
</organism>
<evidence type="ECO:0000259" key="1">
    <source>
        <dbReference type="Pfam" id="PF25559"/>
    </source>
</evidence>
<accession>A0ABY4T2V8</accession>
<proteinExistence type="predicted"/>
<evidence type="ECO:0000313" key="2">
    <source>
        <dbReference type="EMBL" id="URL57136.1"/>
    </source>
</evidence>
<reference evidence="2" key="1">
    <citation type="submission" date="2020-10" db="EMBL/GenBank/DDBJ databases">
        <title>Whole-genome sequence of Luteibacter sp. EIF3.</title>
        <authorList>
            <person name="Friedrich I."/>
            <person name="Hertel R."/>
            <person name="Daniel R."/>
        </authorList>
    </citation>
    <scope>NUCLEOTIDE SEQUENCE</scope>
    <source>
        <strain evidence="2">EIF3</strain>
    </source>
</reference>